<organism evidence="1 2">
    <name type="scientific">Vaccinia virus</name>
    <name type="common">VACV</name>
    <name type="synonym">Orthopoxvirus vaccinia</name>
    <dbReference type="NCBI Taxonomy" id="10245"/>
    <lineage>
        <taxon>Viruses</taxon>
        <taxon>Varidnaviria</taxon>
        <taxon>Bamfordvirae</taxon>
        <taxon>Nucleocytoviricota</taxon>
        <taxon>Pokkesviricetes</taxon>
        <taxon>Chitovirales</taxon>
        <taxon>Poxviridae</taxon>
        <taxon>Chordopoxvirinae</taxon>
        <taxon>Orthopoxvirus</taxon>
    </lineage>
</organism>
<gene>
    <name evidence="1" type="ORF">VACV_TT8_064</name>
</gene>
<evidence type="ECO:0000313" key="1">
    <source>
        <dbReference type="EMBL" id="AGJ91211.1"/>
    </source>
</evidence>
<reference evidence="1 2" key="1">
    <citation type="journal article" date="2013" name="PLoS ONE">
        <title>Genomic Sequence and Virulence of Clonal Isolates of Vaccinia Virus Tiantan, the Chinese Smallpox Vaccine Strain.</title>
        <authorList>
            <person name="Zhang Q."/>
            <person name="Tian M."/>
            <person name="Feng Y."/>
            <person name="Zhao K."/>
            <person name="Xu J."/>
            <person name="Liu Y."/>
            <person name="Shao Y."/>
        </authorList>
    </citation>
    <scope>NUCLEOTIDE SEQUENCE [LARGE SCALE GENOMIC DNA]</scope>
    <source>
        <strain evidence="1">Tiantan</strain>
    </source>
</reference>
<evidence type="ECO:0000313" key="2">
    <source>
        <dbReference type="Proteomes" id="UP000181229"/>
    </source>
</evidence>
<dbReference type="EMBL" id="JX489135">
    <property type="protein sequence ID" value="AGJ91211.1"/>
    <property type="molecule type" value="Genomic_DNA"/>
</dbReference>
<protein>
    <submittedName>
        <fullName evidence="1">Uncharacterized protein</fullName>
    </submittedName>
</protein>
<proteinExistence type="predicted"/>
<dbReference type="Proteomes" id="UP000181229">
    <property type="component" value="Segment"/>
</dbReference>
<sequence length="74" mass="8868">MYNIKKHYSISNLGFQKFFIRKPIIIYIDLLIVGINRLMLKLSSSPRLEIQYLHFFCCFETLSIHVNTNPGRRY</sequence>
<accession>M9WEH9</accession>
<name>M9WEH9_VACCV</name>